<protein>
    <submittedName>
        <fullName evidence="2">Uroporphyrinogen-III synthase</fullName>
    </submittedName>
</protein>
<accession>A0A3S2W529</accession>
<feature type="non-terminal residue" evidence="2">
    <location>
        <position position="1"/>
    </location>
</feature>
<name>A0A3S2W529_9HYPH</name>
<evidence type="ECO:0000259" key="1">
    <source>
        <dbReference type="Pfam" id="PF02602"/>
    </source>
</evidence>
<dbReference type="Gene3D" id="3.40.50.10090">
    <property type="match status" value="1"/>
</dbReference>
<dbReference type="Pfam" id="PF02602">
    <property type="entry name" value="HEM4"/>
    <property type="match status" value="1"/>
</dbReference>
<dbReference type="RefSeq" id="WP_187371549.1">
    <property type="nucleotide sequence ID" value="NZ_SACP01000039.1"/>
</dbReference>
<evidence type="ECO:0000313" key="2">
    <source>
        <dbReference type="EMBL" id="RVU13894.1"/>
    </source>
</evidence>
<organism evidence="2 3">
    <name type="scientific">Methylobacterium oryzihabitans</name>
    <dbReference type="NCBI Taxonomy" id="2499852"/>
    <lineage>
        <taxon>Bacteria</taxon>
        <taxon>Pseudomonadati</taxon>
        <taxon>Pseudomonadota</taxon>
        <taxon>Alphaproteobacteria</taxon>
        <taxon>Hyphomicrobiales</taxon>
        <taxon>Methylobacteriaceae</taxon>
        <taxon>Methylobacterium</taxon>
    </lineage>
</organism>
<dbReference type="EMBL" id="SACP01000039">
    <property type="protein sequence ID" value="RVU13894.1"/>
    <property type="molecule type" value="Genomic_DNA"/>
</dbReference>
<keyword evidence="3" id="KW-1185">Reference proteome</keyword>
<dbReference type="InterPro" id="IPR036108">
    <property type="entry name" value="4pyrrol_syn_uPrphyn_synt_sf"/>
</dbReference>
<dbReference type="InterPro" id="IPR003754">
    <property type="entry name" value="4pyrrol_synth_uPrphyn_synth"/>
</dbReference>
<proteinExistence type="predicted"/>
<sequence length="126" mass="12685">PAATLAAAGYRVAAWTAYAARALPALPEAVADALRDGCLDAVLHYSRRSAAVALGLAEAAGHGAAFARLVHACLSADVAAPLVAAGVASHVVAARPEEDALLDALFSGRRGMSVVRPVSRTGGQRC</sequence>
<gene>
    <name evidence="2" type="ORF">EOE48_25465</name>
</gene>
<evidence type="ECO:0000313" key="3">
    <source>
        <dbReference type="Proteomes" id="UP000286997"/>
    </source>
</evidence>
<feature type="domain" description="Tetrapyrrole biosynthesis uroporphyrinogen III synthase" evidence="1">
    <location>
        <begin position="3"/>
        <end position="102"/>
    </location>
</feature>
<dbReference type="GO" id="GO:0033014">
    <property type="term" value="P:tetrapyrrole biosynthetic process"/>
    <property type="evidence" value="ECO:0007669"/>
    <property type="project" value="InterPro"/>
</dbReference>
<dbReference type="Proteomes" id="UP000286997">
    <property type="component" value="Unassembled WGS sequence"/>
</dbReference>
<reference evidence="2 3" key="1">
    <citation type="submission" date="2019-01" db="EMBL/GenBank/DDBJ databases">
        <authorList>
            <person name="Chen W.-M."/>
        </authorList>
    </citation>
    <scope>NUCLEOTIDE SEQUENCE [LARGE SCALE GENOMIC DNA]</scope>
    <source>
        <strain evidence="2 3">TER-1</strain>
    </source>
</reference>
<dbReference type="AlphaFoldDB" id="A0A3S2W529"/>
<dbReference type="SUPFAM" id="SSF69618">
    <property type="entry name" value="HemD-like"/>
    <property type="match status" value="1"/>
</dbReference>
<dbReference type="GO" id="GO:0004852">
    <property type="term" value="F:uroporphyrinogen-III synthase activity"/>
    <property type="evidence" value="ECO:0007669"/>
    <property type="project" value="InterPro"/>
</dbReference>
<comment type="caution">
    <text evidence="2">The sequence shown here is derived from an EMBL/GenBank/DDBJ whole genome shotgun (WGS) entry which is preliminary data.</text>
</comment>